<feature type="region of interest" description="Disordered" evidence="1">
    <location>
        <begin position="15"/>
        <end position="47"/>
    </location>
</feature>
<evidence type="ECO:0000313" key="3">
    <source>
        <dbReference type="Proteomes" id="UP000823388"/>
    </source>
</evidence>
<accession>A0A8T0WFQ4</accession>
<evidence type="ECO:0000256" key="1">
    <source>
        <dbReference type="SAM" id="MobiDB-lite"/>
    </source>
</evidence>
<organism evidence="2 3">
    <name type="scientific">Panicum virgatum</name>
    <name type="common">Blackwell switchgrass</name>
    <dbReference type="NCBI Taxonomy" id="38727"/>
    <lineage>
        <taxon>Eukaryota</taxon>
        <taxon>Viridiplantae</taxon>
        <taxon>Streptophyta</taxon>
        <taxon>Embryophyta</taxon>
        <taxon>Tracheophyta</taxon>
        <taxon>Spermatophyta</taxon>
        <taxon>Magnoliopsida</taxon>
        <taxon>Liliopsida</taxon>
        <taxon>Poales</taxon>
        <taxon>Poaceae</taxon>
        <taxon>PACMAD clade</taxon>
        <taxon>Panicoideae</taxon>
        <taxon>Panicodae</taxon>
        <taxon>Paniceae</taxon>
        <taxon>Panicinae</taxon>
        <taxon>Panicum</taxon>
        <taxon>Panicum sect. Hiantes</taxon>
    </lineage>
</organism>
<dbReference type="Proteomes" id="UP000823388">
    <property type="component" value="Chromosome 2K"/>
</dbReference>
<comment type="caution">
    <text evidence="2">The sequence shown here is derived from an EMBL/GenBank/DDBJ whole genome shotgun (WGS) entry which is preliminary data.</text>
</comment>
<name>A0A8T0WFQ4_PANVG</name>
<dbReference type="AlphaFoldDB" id="A0A8T0WFQ4"/>
<proteinExistence type="predicted"/>
<protein>
    <submittedName>
        <fullName evidence="2">Uncharacterized protein</fullName>
    </submittedName>
</protein>
<keyword evidence="3" id="KW-1185">Reference proteome</keyword>
<reference evidence="2" key="1">
    <citation type="submission" date="2020-05" db="EMBL/GenBank/DDBJ databases">
        <title>WGS assembly of Panicum virgatum.</title>
        <authorList>
            <person name="Lovell J.T."/>
            <person name="Jenkins J."/>
            <person name="Shu S."/>
            <person name="Juenger T.E."/>
            <person name="Schmutz J."/>
        </authorList>
    </citation>
    <scope>NUCLEOTIDE SEQUENCE</scope>
    <source>
        <strain evidence="2">AP13</strain>
    </source>
</reference>
<evidence type="ECO:0000313" key="2">
    <source>
        <dbReference type="EMBL" id="KAG2644104.1"/>
    </source>
</evidence>
<gene>
    <name evidence="2" type="ORF">PVAP13_2KG405305</name>
</gene>
<dbReference type="EMBL" id="CM029039">
    <property type="protein sequence ID" value="KAG2644104.1"/>
    <property type="molecule type" value="Genomic_DNA"/>
</dbReference>
<sequence>MRIEIGIETRVYKAASPKKVNLPPRRSCGDSGGGTRPPPGASPTPVRAPATCCWPASSLSSSMSSASLRRAVGRLVPRRPDGGAGIYGVCGAGEVSRGGSPVASCTASHGGGLAGGGCSVAPLGVPSGATPRVVGLVSSDQET</sequence>